<accession>A0A418IGJ0</accession>
<sequence length="266" mass="29905">MKITQIRNATIVIEYAGKTFLVDPFLADKDKYPAFPESFGQNRRTPWVALPKTIEEIIDVDAVILTHLHLDHFDEAAINALNKSIPLFAQNAEEAEIVKGYGFTNVDWLKEDSELFEGIKITKTSGIHGFGDKAVKWFHDYDMSEIVSGFIFEHDDEETLYVAGDTVWTEEVKTVIETFNPDIIVVNAGDAQIDGEISIIMGKEDVYQTHLAAPEATIITSHLEAVNHATLSRAELKAFLENKDVSERVLIPEDGQSYTFNKVNEK</sequence>
<dbReference type="PANTHER" id="PTHR43546:SF9">
    <property type="entry name" value="L-ASCORBATE-6-PHOSPHATE LACTONASE ULAG-RELATED"/>
    <property type="match status" value="1"/>
</dbReference>
<keyword evidence="4" id="KW-1185">Reference proteome</keyword>
<dbReference type="InterPro" id="IPR001279">
    <property type="entry name" value="Metallo-B-lactamas"/>
</dbReference>
<dbReference type="InterPro" id="IPR036866">
    <property type="entry name" value="RibonucZ/Hydroxyglut_hydro"/>
</dbReference>
<dbReference type="RefSeq" id="WP_101051310.1">
    <property type="nucleotide sequence ID" value="NZ_CP149862.1"/>
</dbReference>
<dbReference type="SMART" id="SM00849">
    <property type="entry name" value="Lactamase_B"/>
    <property type="match status" value="1"/>
</dbReference>
<dbReference type="InterPro" id="IPR050114">
    <property type="entry name" value="UPF0173_UPF0282_UlaG_hydrolase"/>
</dbReference>
<proteinExistence type="predicted"/>
<dbReference type="GO" id="GO:0016787">
    <property type="term" value="F:hydrolase activity"/>
    <property type="evidence" value="ECO:0007669"/>
    <property type="project" value="UniProtKB-KW"/>
</dbReference>
<evidence type="ECO:0000259" key="2">
    <source>
        <dbReference type="SMART" id="SM00849"/>
    </source>
</evidence>
<reference evidence="3 4" key="1">
    <citation type="journal article" date="2016" name="Front. Microbiol.">
        <title>Comprehensive Phylogenetic Analysis of Bovine Non-aureus Staphylococci Species Based on Whole-Genome Sequencing.</title>
        <authorList>
            <person name="Naushad S."/>
            <person name="Barkema H.W."/>
            <person name="Luby C."/>
            <person name="Condas L.A."/>
            <person name="Nobrega D.B."/>
            <person name="Carson D.A."/>
            <person name="De Buck J."/>
        </authorList>
    </citation>
    <scope>NUCLEOTIDE SEQUENCE [LARGE SCALE GENOMIC DNA]</scope>
    <source>
        <strain evidence="3 4">SNUC 4554</strain>
    </source>
</reference>
<dbReference type="AlphaFoldDB" id="A0A418IGJ0"/>
<dbReference type="OrthoDB" id="9805728at2"/>
<dbReference type="Proteomes" id="UP000286317">
    <property type="component" value="Unassembled WGS sequence"/>
</dbReference>
<evidence type="ECO:0000313" key="3">
    <source>
        <dbReference type="EMBL" id="RIN01438.1"/>
    </source>
</evidence>
<feature type="domain" description="Metallo-beta-lactamase" evidence="2">
    <location>
        <begin position="7"/>
        <end position="210"/>
    </location>
</feature>
<evidence type="ECO:0000313" key="4">
    <source>
        <dbReference type="Proteomes" id="UP000286317"/>
    </source>
</evidence>
<dbReference type="Pfam" id="PF12706">
    <property type="entry name" value="Lactamase_B_2"/>
    <property type="match status" value="1"/>
</dbReference>
<comment type="caution">
    <text evidence="3">The sequence shown here is derived from an EMBL/GenBank/DDBJ whole genome shotgun (WGS) entry which is preliminary data.</text>
</comment>
<dbReference type="EMBL" id="QXUF01000029">
    <property type="protein sequence ID" value="RIN01438.1"/>
    <property type="molecule type" value="Genomic_DNA"/>
</dbReference>
<gene>
    <name evidence="3" type="ORF">BU112_05845</name>
</gene>
<dbReference type="PANTHER" id="PTHR43546">
    <property type="entry name" value="UPF0173 METAL-DEPENDENT HYDROLASE MJ1163-RELATED"/>
    <property type="match status" value="1"/>
</dbReference>
<evidence type="ECO:0000256" key="1">
    <source>
        <dbReference type="ARBA" id="ARBA00022801"/>
    </source>
</evidence>
<organism evidence="3 4">
    <name type="scientific">Staphylococcus shinii</name>
    <dbReference type="NCBI Taxonomy" id="2912228"/>
    <lineage>
        <taxon>Bacteria</taxon>
        <taxon>Bacillati</taxon>
        <taxon>Bacillota</taxon>
        <taxon>Bacilli</taxon>
        <taxon>Bacillales</taxon>
        <taxon>Staphylococcaceae</taxon>
        <taxon>Staphylococcus</taxon>
    </lineage>
</organism>
<dbReference type="SUPFAM" id="SSF56281">
    <property type="entry name" value="Metallo-hydrolase/oxidoreductase"/>
    <property type="match status" value="1"/>
</dbReference>
<name>A0A418IGJ0_9STAP</name>
<protein>
    <submittedName>
        <fullName evidence="3">MBL fold metallo-hydrolase</fullName>
    </submittedName>
</protein>
<dbReference type="Gene3D" id="3.60.15.10">
    <property type="entry name" value="Ribonuclease Z/Hydroxyacylglutathione hydrolase-like"/>
    <property type="match status" value="1"/>
</dbReference>
<keyword evidence="1" id="KW-0378">Hydrolase</keyword>